<dbReference type="Pfam" id="PF01171">
    <property type="entry name" value="ATP_bind_3"/>
    <property type="match status" value="1"/>
</dbReference>
<sequence length="299" mass="34148">MEKRNKLQRHNQSPGHRKSTDPARNAGFFYACRKLSRPLHLHRPVFICIFAPMSEFIKPPKTLLRQTGRALMDFNMIQSGDRILLGLSGGKDSLALLHILHHFQRHAPVKFEFAAMTVDPMAGDFDPSPMIPYLESLGVEYHYRREPIMDMAKKHMGKPSYCSFCSRIKRGIMYNTAREHGFNIIALAQHLDDLAESFMMSAFHGGQLKTMKAHYVTDDGDLRVIRPLVYARERQTRDFASNENLPVIADSCPACFSMPTQRQHFKELLAAEEQSNKLLFKSLLTTMKPLMSQGLPAKK</sequence>
<gene>
    <name evidence="3" type="ORF">MNBD_GAMMA10-751</name>
</gene>
<dbReference type="PANTHER" id="PTHR43686">
    <property type="entry name" value="SULFURTRANSFERASE-RELATED"/>
    <property type="match status" value="1"/>
</dbReference>
<proteinExistence type="predicted"/>
<organism evidence="3">
    <name type="scientific">hydrothermal vent metagenome</name>
    <dbReference type="NCBI Taxonomy" id="652676"/>
    <lineage>
        <taxon>unclassified sequences</taxon>
        <taxon>metagenomes</taxon>
        <taxon>ecological metagenomes</taxon>
    </lineage>
</organism>
<evidence type="ECO:0000256" key="1">
    <source>
        <dbReference type="SAM" id="MobiDB-lite"/>
    </source>
</evidence>
<dbReference type="PANTHER" id="PTHR43686:SF1">
    <property type="entry name" value="AMINOTRAN_5 DOMAIN-CONTAINING PROTEIN"/>
    <property type="match status" value="1"/>
</dbReference>
<reference evidence="3" key="1">
    <citation type="submission" date="2018-06" db="EMBL/GenBank/DDBJ databases">
        <authorList>
            <person name="Zhirakovskaya E."/>
        </authorList>
    </citation>
    <scope>NUCLEOTIDE SEQUENCE</scope>
</reference>
<dbReference type="InterPro" id="IPR011063">
    <property type="entry name" value="TilS/TtcA_N"/>
</dbReference>
<feature type="domain" description="tRNA(Ile)-lysidine/2-thiocytidine synthase N-terminal" evidence="2">
    <location>
        <begin position="83"/>
        <end position="251"/>
    </location>
</feature>
<dbReference type="CDD" id="cd24138">
    <property type="entry name" value="TtcA-like"/>
    <property type="match status" value="1"/>
</dbReference>
<dbReference type="Gene3D" id="3.40.50.620">
    <property type="entry name" value="HUPs"/>
    <property type="match status" value="1"/>
</dbReference>
<accession>A0A3B0YVD5</accession>
<evidence type="ECO:0000313" key="3">
    <source>
        <dbReference type="EMBL" id="VAW72864.1"/>
    </source>
</evidence>
<evidence type="ECO:0000259" key="2">
    <source>
        <dbReference type="Pfam" id="PF01171"/>
    </source>
</evidence>
<dbReference type="AlphaFoldDB" id="A0A3B0YVD5"/>
<name>A0A3B0YVD5_9ZZZZ</name>
<protein>
    <submittedName>
        <fullName evidence="3">tRNA(Cytosine32)-2-thiocytidine synthetase</fullName>
    </submittedName>
</protein>
<dbReference type="SUPFAM" id="SSF52402">
    <property type="entry name" value="Adenine nucleotide alpha hydrolases-like"/>
    <property type="match status" value="1"/>
</dbReference>
<dbReference type="EMBL" id="UOFJ01000689">
    <property type="protein sequence ID" value="VAW72864.1"/>
    <property type="molecule type" value="Genomic_DNA"/>
</dbReference>
<feature type="region of interest" description="Disordered" evidence="1">
    <location>
        <begin position="1"/>
        <end position="22"/>
    </location>
</feature>
<dbReference type="InterPro" id="IPR014729">
    <property type="entry name" value="Rossmann-like_a/b/a_fold"/>
</dbReference>